<evidence type="ECO:0000313" key="1">
    <source>
        <dbReference type="EMBL" id="SCY14845.1"/>
    </source>
</evidence>
<sequence>MAYLDIVFHNIRRNMVIVGAGQAYYNGFPAAANVGQGAGGAFAVPGPSAAWGASVTGAATAAGIFLCEAPAYGSFFANWDVPPLNILGNLGMVPATDRRCLYLRGGAPAGPVAVLPAVPMQIGAAAWFGRGLLGAPDHGIRCLGTGAVNFPPLPVPSAPPGSDRFALLFQADWNYNGSAQRVTGLFVHTKNTQADPGTQIVALCRLFPNEIIFGDMNLNLREVYKHTSLSYAVGGTHTILALRQVGGGGNYYHTRYAGGGGTSTIDYALVPNAQVANVELWARCPGPVPVLQQNGSDHSVMMLRIRV</sequence>
<keyword evidence="2" id="KW-1185">Reference proteome</keyword>
<protein>
    <recommendedName>
        <fullName evidence="3">Endonuclease/Exonuclease/phosphatase family protein</fullName>
    </recommendedName>
</protein>
<dbReference type="RefSeq" id="WP_092210039.1">
    <property type="nucleotide sequence ID" value="NZ_FMUX01000004.1"/>
</dbReference>
<evidence type="ECO:0000313" key="2">
    <source>
        <dbReference type="Proteomes" id="UP000198870"/>
    </source>
</evidence>
<dbReference type="STRING" id="419481.SAMN05216233_104227"/>
<gene>
    <name evidence="1" type="ORF">SAMN05216233_104227</name>
</gene>
<evidence type="ECO:0008006" key="3">
    <source>
        <dbReference type="Google" id="ProtNLM"/>
    </source>
</evidence>
<dbReference type="AlphaFoldDB" id="A0A1G5DJE8"/>
<dbReference type="EMBL" id="FMUX01000004">
    <property type="protein sequence ID" value="SCY14845.1"/>
    <property type="molecule type" value="Genomic_DNA"/>
</dbReference>
<dbReference type="SUPFAM" id="SSF56219">
    <property type="entry name" value="DNase I-like"/>
    <property type="match status" value="1"/>
</dbReference>
<dbReference type="Proteomes" id="UP000198870">
    <property type="component" value="Unassembled WGS sequence"/>
</dbReference>
<dbReference type="InterPro" id="IPR036691">
    <property type="entry name" value="Endo/exonu/phosph_ase_sf"/>
</dbReference>
<accession>A0A1G5DJE8</accession>
<proteinExistence type="predicted"/>
<name>A0A1G5DJE8_9BACT</name>
<organism evidence="1 2">
    <name type="scientific">Desulfoluna spongiiphila</name>
    <dbReference type="NCBI Taxonomy" id="419481"/>
    <lineage>
        <taxon>Bacteria</taxon>
        <taxon>Pseudomonadati</taxon>
        <taxon>Thermodesulfobacteriota</taxon>
        <taxon>Desulfobacteria</taxon>
        <taxon>Desulfobacterales</taxon>
        <taxon>Desulfolunaceae</taxon>
        <taxon>Desulfoluna</taxon>
    </lineage>
</organism>
<reference evidence="1 2" key="1">
    <citation type="submission" date="2016-10" db="EMBL/GenBank/DDBJ databases">
        <authorList>
            <person name="de Groot N.N."/>
        </authorList>
    </citation>
    <scope>NUCLEOTIDE SEQUENCE [LARGE SCALE GENOMIC DNA]</scope>
    <source>
        <strain evidence="1 2">AA1</strain>
    </source>
</reference>